<name>A0A934WWH3_9BACT</name>
<dbReference type="EMBL" id="JAEQBW010000001">
    <property type="protein sequence ID" value="MBK6264363.1"/>
    <property type="molecule type" value="Genomic_DNA"/>
</dbReference>
<dbReference type="InterPro" id="IPR021309">
    <property type="entry name" value="YgaP-like_TM"/>
</dbReference>
<dbReference type="InterPro" id="IPR023393">
    <property type="entry name" value="START-like_dom_sf"/>
</dbReference>
<dbReference type="Pfam" id="PF11127">
    <property type="entry name" value="YgaP-like_TM"/>
    <property type="match status" value="1"/>
</dbReference>
<feature type="domain" description="Coenzyme Q-binding protein COQ10 START" evidence="2">
    <location>
        <begin position="101"/>
        <end position="229"/>
    </location>
</feature>
<evidence type="ECO:0000313" key="4">
    <source>
        <dbReference type="EMBL" id="MBK6264363.1"/>
    </source>
</evidence>
<dbReference type="Pfam" id="PF03364">
    <property type="entry name" value="Polyketide_cyc"/>
    <property type="match status" value="1"/>
</dbReference>
<dbReference type="InterPro" id="IPR005031">
    <property type="entry name" value="COQ10_START"/>
</dbReference>
<dbReference type="PANTHER" id="PTHR33824">
    <property type="entry name" value="POLYKETIDE CYCLASE/DEHYDRASE AND LIPID TRANSPORT SUPERFAMILY PROTEIN"/>
    <property type="match status" value="1"/>
</dbReference>
<sequence length="246" mass="27520">MDSFNSTLKRLLRTARISTPISGSSHINVGNTERVISLAGGTLLTWYGLRKISIPRLVLTLVGANLVYRGVTAYCPVNEYLGRNTADKEGVSILLSSNLVINKPRQELYAYWRKLENLPNFMKHLKEVKQTDEKQSHWVAPIPGNLGTVAWDAKVTKEKENELIAWQSLPDSDIDNAGEVRFKDTLPGKTTLVQTTISYRAPEGALGANVAKLLNPFFKKMVEQDLNRFKTLMETLENIPHDGQPS</sequence>
<keyword evidence="5" id="KW-1185">Reference proteome</keyword>
<dbReference type="SUPFAM" id="SSF55961">
    <property type="entry name" value="Bet v1-like"/>
    <property type="match status" value="1"/>
</dbReference>
<evidence type="ECO:0000259" key="3">
    <source>
        <dbReference type="Pfam" id="PF11127"/>
    </source>
</evidence>
<evidence type="ECO:0000256" key="1">
    <source>
        <dbReference type="ARBA" id="ARBA00008918"/>
    </source>
</evidence>
<accession>A0A934WWH3</accession>
<comment type="similarity">
    <text evidence="1">Belongs to the ribosome association toxin RatA family.</text>
</comment>
<dbReference type="CDD" id="cd07817">
    <property type="entry name" value="SRPBCC_8"/>
    <property type="match status" value="1"/>
</dbReference>
<comment type="caution">
    <text evidence="4">The sequence shown here is derived from an EMBL/GenBank/DDBJ whole genome shotgun (WGS) entry which is preliminary data.</text>
</comment>
<evidence type="ECO:0000313" key="5">
    <source>
        <dbReference type="Proteomes" id="UP000611723"/>
    </source>
</evidence>
<dbReference type="RefSeq" id="WP_201430026.1">
    <property type="nucleotide sequence ID" value="NZ_JAEQBW010000001.1"/>
</dbReference>
<dbReference type="AlphaFoldDB" id="A0A934WWH3"/>
<dbReference type="InterPro" id="IPR047137">
    <property type="entry name" value="ORF3"/>
</dbReference>
<reference evidence="4" key="1">
    <citation type="submission" date="2021-01" db="EMBL/GenBank/DDBJ databases">
        <title>Marivirga aurantiaca sp. nov., isolated from intertidal surface sediments.</title>
        <authorList>
            <person name="Zhang M."/>
        </authorList>
    </citation>
    <scope>NUCLEOTIDE SEQUENCE</scope>
    <source>
        <strain evidence="4">S37H4</strain>
    </source>
</reference>
<proteinExistence type="inferred from homology"/>
<gene>
    <name evidence="4" type="ORF">JKA74_04885</name>
</gene>
<dbReference type="PANTHER" id="PTHR33824:SF7">
    <property type="entry name" value="POLYKETIDE CYCLASE_DEHYDRASE AND LIPID TRANSPORT SUPERFAMILY PROTEIN"/>
    <property type="match status" value="1"/>
</dbReference>
<evidence type="ECO:0000259" key="2">
    <source>
        <dbReference type="Pfam" id="PF03364"/>
    </source>
</evidence>
<protein>
    <submittedName>
        <fullName evidence="4">DUF2892 domain-containing protein</fullName>
    </submittedName>
</protein>
<dbReference type="Gene3D" id="3.30.530.20">
    <property type="match status" value="1"/>
</dbReference>
<feature type="domain" description="Inner membrane protein YgaP-like transmembrane" evidence="3">
    <location>
        <begin position="27"/>
        <end position="87"/>
    </location>
</feature>
<organism evidence="4 5">
    <name type="scientific">Marivirga aurantiaca</name>
    <dbReference type="NCBI Taxonomy" id="2802615"/>
    <lineage>
        <taxon>Bacteria</taxon>
        <taxon>Pseudomonadati</taxon>
        <taxon>Bacteroidota</taxon>
        <taxon>Cytophagia</taxon>
        <taxon>Cytophagales</taxon>
        <taxon>Marivirgaceae</taxon>
        <taxon>Marivirga</taxon>
    </lineage>
</organism>
<dbReference type="Proteomes" id="UP000611723">
    <property type="component" value="Unassembled WGS sequence"/>
</dbReference>